<dbReference type="SUPFAM" id="SSF52540">
    <property type="entry name" value="P-loop containing nucleoside triphosphate hydrolases"/>
    <property type="match status" value="1"/>
</dbReference>
<dbReference type="InterPro" id="IPR025723">
    <property type="entry name" value="ArsA/GET3_ATPase-like"/>
</dbReference>
<sequence length="374" mass="42640">MLLLDKDKVATSNVSIRKISIISDRDEVSNQIAQVLRTRGLENVELLNINFLDEDNNRFSFSAEDTLGIIVDIEDSSNVEEVLSFTRRVVPQHVWCCLVGDSDSISLSQKFTQEKLPYFHLDSQLYQMVERVLSGEQIPTARQTVKINILSCKGGVGASLISAHIANMISTEKKVPVLFIQADSGSHTIDLFFDKKVKNEIVEITNNLHIFYGNSSEIKEEIINKYNFVISDIPIFNIHKEHFSDLIYKGDCFVLITDRYIGSLRVAKNFLAECDRLRSMENRFIRNFVCISDHRQELSKAISKYDLESLLGIDVDAIIPFLKHANPKKILDLKLPKDAQKELKNLTFSVIGLSSRKMRAHKKKNWFSKLLSGK</sequence>
<feature type="domain" description="ArsA/GET3 Anion-transporting ATPase-like" evidence="1">
    <location>
        <begin position="147"/>
        <end position="213"/>
    </location>
</feature>
<dbReference type="Proteomes" id="UP000243168">
    <property type="component" value="Unassembled WGS sequence"/>
</dbReference>
<dbReference type="PATRIC" id="fig|505345.8.peg.204"/>
<dbReference type="AlphaFoldDB" id="A0A1A7QCB4"/>
<evidence type="ECO:0000313" key="3">
    <source>
        <dbReference type="Proteomes" id="UP000243168"/>
    </source>
</evidence>
<accession>A0A1A7QCB4</accession>
<protein>
    <submittedName>
        <fullName evidence="2">Pilus assembly protein</fullName>
    </submittedName>
</protein>
<dbReference type="RefSeq" id="WP_065233686.1">
    <property type="nucleotide sequence ID" value="NZ_JTJS01000009.1"/>
</dbReference>
<reference evidence="2 3" key="1">
    <citation type="submission" date="2014-11" db="EMBL/GenBank/DDBJ databases">
        <title>Pan-genome of Gallibacterium spp.</title>
        <authorList>
            <person name="Kudirkiene E."/>
            <person name="Bojesen A.M."/>
        </authorList>
    </citation>
    <scope>NUCLEOTIDE SEQUENCE [LARGE SCALE GENOMIC DNA]</scope>
    <source>
        <strain evidence="2 3">F298</strain>
    </source>
</reference>
<dbReference type="Pfam" id="PF02374">
    <property type="entry name" value="ArsA_ATPase"/>
    <property type="match status" value="1"/>
</dbReference>
<dbReference type="EMBL" id="JTJS01000009">
    <property type="protein sequence ID" value="OBX11791.1"/>
    <property type="molecule type" value="Genomic_DNA"/>
</dbReference>
<comment type="caution">
    <text evidence="2">The sequence shown here is derived from an EMBL/GenBank/DDBJ whole genome shotgun (WGS) entry which is preliminary data.</text>
</comment>
<gene>
    <name evidence="2" type="ORF">QV07_00995</name>
</gene>
<evidence type="ECO:0000313" key="2">
    <source>
        <dbReference type="EMBL" id="OBX11791.1"/>
    </source>
</evidence>
<organism evidence="2 3">
    <name type="scientific">Gallibacterium genomosp. 3</name>
    <dbReference type="NCBI Taxonomy" id="505345"/>
    <lineage>
        <taxon>Bacteria</taxon>
        <taxon>Pseudomonadati</taxon>
        <taxon>Pseudomonadota</taxon>
        <taxon>Gammaproteobacteria</taxon>
        <taxon>Pasteurellales</taxon>
        <taxon>Pasteurellaceae</taxon>
        <taxon>Gallibacterium</taxon>
    </lineage>
</organism>
<evidence type="ECO:0000259" key="1">
    <source>
        <dbReference type="Pfam" id="PF02374"/>
    </source>
</evidence>
<dbReference type="Gene3D" id="3.40.50.300">
    <property type="entry name" value="P-loop containing nucleotide triphosphate hydrolases"/>
    <property type="match status" value="1"/>
</dbReference>
<name>A0A1A7QCB4_9PAST</name>
<proteinExistence type="predicted"/>
<dbReference type="InterPro" id="IPR027417">
    <property type="entry name" value="P-loop_NTPase"/>
</dbReference>